<dbReference type="SUPFAM" id="SSF118215">
    <property type="entry name" value="Proton glutamate symport protein"/>
    <property type="match status" value="1"/>
</dbReference>
<evidence type="ECO:0000256" key="5">
    <source>
        <dbReference type="ARBA" id="ARBA00022989"/>
    </source>
</evidence>
<evidence type="ECO:0000313" key="10">
    <source>
        <dbReference type="Proteomes" id="UP001251870"/>
    </source>
</evidence>
<dbReference type="PANTHER" id="PTHR42865">
    <property type="entry name" value="PROTON/GLUTAMATE-ASPARTATE SYMPORTER"/>
    <property type="match status" value="1"/>
</dbReference>
<keyword evidence="2" id="KW-0813">Transport</keyword>
<keyword evidence="6 8" id="KW-0472">Membrane</keyword>
<dbReference type="Pfam" id="PF00375">
    <property type="entry name" value="SDF"/>
    <property type="match status" value="1"/>
</dbReference>
<accession>A0ABU2DVA0</accession>
<feature type="transmembrane region" description="Helical" evidence="8">
    <location>
        <begin position="357"/>
        <end position="377"/>
    </location>
</feature>
<organism evidence="9 10">
    <name type="scientific">Nesterenkonia aerolata</name>
    <dbReference type="NCBI Taxonomy" id="3074079"/>
    <lineage>
        <taxon>Bacteria</taxon>
        <taxon>Bacillati</taxon>
        <taxon>Actinomycetota</taxon>
        <taxon>Actinomycetes</taxon>
        <taxon>Micrococcales</taxon>
        <taxon>Micrococcaceae</taxon>
        <taxon>Nesterenkonia</taxon>
    </lineage>
</organism>
<keyword evidence="5 8" id="KW-1133">Transmembrane helix</keyword>
<evidence type="ECO:0000256" key="1">
    <source>
        <dbReference type="ARBA" id="ARBA00004651"/>
    </source>
</evidence>
<evidence type="ECO:0000256" key="7">
    <source>
        <dbReference type="SAM" id="MobiDB-lite"/>
    </source>
</evidence>
<evidence type="ECO:0000256" key="2">
    <source>
        <dbReference type="ARBA" id="ARBA00022448"/>
    </source>
</evidence>
<feature type="region of interest" description="Disordered" evidence="7">
    <location>
        <begin position="1"/>
        <end position="27"/>
    </location>
</feature>
<gene>
    <name evidence="9" type="ORF">RIL96_12775</name>
</gene>
<feature type="transmembrane region" description="Helical" evidence="8">
    <location>
        <begin position="212"/>
        <end position="239"/>
    </location>
</feature>
<evidence type="ECO:0000256" key="8">
    <source>
        <dbReference type="SAM" id="Phobius"/>
    </source>
</evidence>
<proteinExistence type="predicted"/>
<protein>
    <submittedName>
        <fullName evidence="9">Dicarboxylate/amino acid:cation symporter</fullName>
    </submittedName>
</protein>
<evidence type="ECO:0000256" key="6">
    <source>
        <dbReference type="ARBA" id="ARBA00023136"/>
    </source>
</evidence>
<keyword evidence="10" id="KW-1185">Reference proteome</keyword>
<reference evidence="9 10" key="1">
    <citation type="submission" date="2023-09" db="EMBL/GenBank/DDBJ databases">
        <title>Description of three actinobacteria isolated from air of manufacturing shop in a pharmaceutical factory.</title>
        <authorList>
            <person name="Zhang D.-F."/>
        </authorList>
    </citation>
    <scope>NUCLEOTIDE SEQUENCE [LARGE SCALE GENOMIC DNA]</scope>
    <source>
        <strain evidence="9 10">LY-0111</strain>
    </source>
</reference>
<dbReference type="Gene3D" id="1.10.3860.10">
    <property type="entry name" value="Sodium:dicarboxylate symporter"/>
    <property type="match status" value="1"/>
</dbReference>
<keyword evidence="4 8" id="KW-0812">Transmembrane</keyword>
<comment type="caution">
    <text evidence="9">The sequence shown here is derived from an EMBL/GenBank/DDBJ whole genome shotgun (WGS) entry which is preliminary data.</text>
</comment>
<evidence type="ECO:0000256" key="4">
    <source>
        <dbReference type="ARBA" id="ARBA00022692"/>
    </source>
</evidence>
<feature type="region of interest" description="Disordered" evidence="7">
    <location>
        <begin position="433"/>
        <end position="456"/>
    </location>
</feature>
<keyword evidence="3" id="KW-1003">Cell membrane</keyword>
<feature type="transmembrane region" description="Helical" evidence="8">
    <location>
        <begin position="251"/>
        <end position="276"/>
    </location>
</feature>
<dbReference type="EMBL" id="JAVKGR010000029">
    <property type="protein sequence ID" value="MDR8020434.1"/>
    <property type="molecule type" value="Genomic_DNA"/>
</dbReference>
<dbReference type="PRINTS" id="PR00173">
    <property type="entry name" value="EDTRNSPORT"/>
</dbReference>
<dbReference type="Proteomes" id="UP001251870">
    <property type="component" value="Unassembled WGS sequence"/>
</dbReference>
<dbReference type="PANTHER" id="PTHR42865:SF7">
    <property type="entry name" value="PROTON_GLUTAMATE-ASPARTATE SYMPORTER"/>
    <property type="match status" value="1"/>
</dbReference>
<feature type="transmembrane region" description="Helical" evidence="8">
    <location>
        <begin position="109"/>
        <end position="131"/>
    </location>
</feature>
<sequence>MTEQHHPGDGSDANRSGRSPATADQAPSRRRSPWRWYLDVPLIWKLGVALVLGVVVGLVVGPPVTVIEPLGEIFLRLLMMLVMPLILLTLISGVASVSPKTLGRVGGKIFVFYLVTTAFAISLGIGLALLISPGAGLTLTGDEEAEAQEAPGLAEVFTNIVPENIFTALSEGEILAVMFFAIIAGIALSYMQDSTDERLAGLASLLRRITEGGLEIIFLLIRGILQYSPIGVFALIAVAVGETGADALLPLAALTGVMYGGIALQIVVYTLILLVFRAQIGRFFKAAKEPMLTAFVTRSSGGTLPVSTQAAQQLGVRKSVYSFTLPFGATVNMDGTAIYVGAATVFVANVTGTELTLLQLVTIALVGVLASIGTAGVPGAGLIMLTMTVTSAGLPMAPVALVAGIDAILDMGRTMCNVTGDLVGTRIVAQTEEGMLVDGSTEDEPDEEPHTPGADP</sequence>
<comment type="subcellular location">
    <subcellularLocation>
        <location evidence="1">Cell membrane</location>
        <topology evidence="1">Multi-pass membrane protein</topology>
    </subcellularLocation>
</comment>
<name>A0ABU2DVA0_9MICC</name>
<evidence type="ECO:0000313" key="9">
    <source>
        <dbReference type="EMBL" id="MDR8020434.1"/>
    </source>
</evidence>
<dbReference type="InterPro" id="IPR001991">
    <property type="entry name" value="Na-dicarboxylate_symporter"/>
</dbReference>
<feature type="transmembrane region" description="Helical" evidence="8">
    <location>
        <begin position="383"/>
        <end position="405"/>
    </location>
</feature>
<evidence type="ECO:0000256" key="3">
    <source>
        <dbReference type="ARBA" id="ARBA00022475"/>
    </source>
</evidence>
<feature type="transmembrane region" description="Helical" evidence="8">
    <location>
        <begin position="73"/>
        <end position="97"/>
    </location>
</feature>
<dbReference type="InterPro" id="IPR036458">
    <property type="entry name" value="Na:dicarbo_symporter_sf"/>
</dbReference>
<dbReference type="RefSeq" id="WP_310549416.1">
    <property type="nucleotide sequence ID" value="NZ_JAVKGR010000029.1"/>
</dbReference>
<feature type="transmembrane region" description="Helical" evidence="8">
    <location>
        <begin position="174"/>
        <end position="191"/>
    </location>
</feature>
<feature type="transmembrane region" description="Helical" evidence="8">
    <location>
        <begin position="36"/>
        <end position="61"/>
    </location>
</feature>